<reference evidence="3" key="1">
    <citation type="submission" date="2016-11" db="EMBL/GenBank/DDBJ databases">
        <authorList>
            <person name="Varghese N."/>
            <person name="Submissions S."/>
        </authorList>
    </citation>
    <scope>NUCLEOTIDE SEQUENCE [LARGE SCALE GENOMIC DNA]</scope>
    <source>
        <strain evidence="3">DSM 29326</strain>
    </source>
</reference>
<evidence type="ECO:0000313" key="2">
    <source>
        <dbReference type="EMBL" id="SHF64041.1"/>
    </source>
</evidence>
<dbReference type="EMBL" id="FQUE01000009">
    <property type="protein sequence ID" value="SHF64041.1"/>
    <property type="molecule type" value="Genomic_DNA"/>
</dbReference>
<sequence>MLNSTGAARSPPKAPGTGVPSGRPRQTAATCVLWKPTTSTSRLPPTSARCAKSSTNARALASSRPFDPFIISTCHVLRLVFDAKGRYTTYPPSPAPSGIWRSASSPSGRYWIAVTGKPSTALTRSPAALPRPKSQAGSSHRRSCPLPRHSGAAPPDLGRARGIETPTRRPAGVRTDHPARRDQMAVRHLHQLKIALIKVYRRHRQPLVTALRQDVDAPRKPHCRAAVADVAADRIVTRQDLAVGSRKVAPQGDGDLLSMG</sequence>
<organism evidence="2 3">
    <name type="scientific">Loktanella atrilutea</name>
    <dbReference type="NCBI Taxonomy" id="366533"/>
    <lineage>
        <taxon>Bacteria</taxon>
        <taxon>Pseudomonadati</taxon>
        <taxon>Pseudomonadota</taxon>
        <taxon>Alphaproteobacteria</taxon>
        <taxon>Rhodobacterales</taxon>
        <taxon>Roseobacteraceae</taxon>
        <taxon>Loktanella</taxon>
    </lineage>
</organism>
<evidence type="ECO:0000256" key="1">
    <source>
        <dbReference type="SAM" id="MobiDB-lite"/>
    </source>
</evidence>
<accession>A0A1M5DAR1</accession>
<proteinExistence type="predicted"/>
<protein>
    <submittedName>
        <fullName evidence="2">Uncharacterized protein</fullName>
    </submittedName>
</protein>
<keyword evidence="3" id="KW-1185">Reference proteome</keyword>
<gene>
    <name evidence="2" type="ORF">SAMN05444339_109104</name>
</gene>
<dbReference type="Proteomes" id="UP000183987">
    <property type="component" value="Unassembled WGS sequence"/>
</dbReference>
<name>A0A1M5DAR1_LOKAT</name>
<feature type="region of interest" description="Disordered" evidence="1">
    <location>
        <begin position="1"/>
        <end position="29"/>
    </location>
</feature>
<dbReference type="AlphaFoldDB" id="A0A1M5DAR1"/>
<feature type="region of interest" description="Disordered" evidence="1">
    <location>
        <begin position="121"/>
        <end position="175"/>
    </location>
</feature>
<evidence type="ECO:0000313" key="3">
    <source>
        <dbReference type="Proteomes" id="UP000183987"/>
    </source>
</evidence>